<proteinExistence type="predicted"/>
<dbReference type="EMBL" id="VLJN01000066">
    <property type="protein sequence ID" value="TWG78961.1"/>
    <property type="molecule type" value="Genomic_DNA"/>
</dbReference>
<evidence type="ECO:0000313" key="1">
    <source>
        <dbReference type="EMBL" id="TWG78961.1"/>
    </source>
</evidence>
<evidence type="ECO:0000313" key="2">
    <source>
        <dbReference type="Proteomes" id="UP000318141"/>
    </source>
</evidence>
<organism evidence="1 2">
    <name type="scientific">Cupriavidus gilardii J11</name>
    <dbReference type="NCBI Taxonomy" id="936133"/>
    <lineage>
        <taxon>Bacteria</taxon>
        <taxon>Pseudomonadati</taxon>
        <taxon>Pseudomonadota</taxon>
        <taxon>Betaproteobacteria</taxon>
        <taxon>Burkholderiales</taxon>
        <taxon>Burkholderiaceae</taxon>
        <taxon>Cupriavidus</taxon>
    </lineage>
</organism>
<reference evidence="1 2" key="1">
    <citation type="submission" date="2019-07" db="EMBL/GenBank/DDBJ databases">
        <title>Genome sequencing of lignin-degrading bacterial isolates.</title>
        <authorList>
            <person name="Gladden J."/>
        </authorList>
    </citation>
    <scope>NUCLEOTIDE SEQUENCE [LARGE SCALE GENOMIC DNA]</scope>
    <source>
        <strain evidence="1 2">J11</strain>
    </source>
</reference>
<name>A0A562B193_9BURK</name>
<sequence length="97" mass="10389">MHNYVVRVRGKTYAWGSSDIHIDLEYPLLLVINNDALGDPVELRSENVAGGVTALGTLQPGECWTLPLRGLRGVSAICSTDTSLACSILVPHLGSQD</sequence>
<protein>
    <submittedName>
        <fullName evidence="1">Uncharacterized protein</fullName>
    </submittedName>
</protein>
<dbReference type="OrthoDB" id="9154619at2"/>
<dbReference type="AlphaFoldDB" id="A0A562B193"/>
<gene>
    <name evidence="1" type="ORF">L602_000800000300</name>
</gene>
<accession>A0A562B193</accession>
<dbReference type="Proteomes" id="UP000318141">
    <property type="component" value="Unassembled WGS sequence"/>
</dbReference>
<comment type="caution">
    <text evidence="1">The sequence shown here is derived from an EMBL/GenBank/DDBJ whole genome shotgun (WGS) entry which is preliminary data.</text>
</comment>
<keyword evidence="2" id="KW-1185">Reference proteome</keyword>